<dbReference type="Proteomes" id="UP001062846">
    <property type="component" value="Chromosome 6"/>
</dbReference>
<gene>
    <name evidence="1" type="ORF">RHMOL_Rhmol06G0129700</name>
</gene>
<name>A0ACC0NDM2_RHOML</name>
<dbReference type="EMBL" id="CM046393">
    <property type="protein sequence ID" value="KAI8550722.1"/>
    <property type="molecule type" value="Genomic_DNA"/>
</dbReference>
<proteinExistence type="predicted"/>
<protein>
    <submittedName>
        <fullName evidence="1">Uncharacterized protein</fullName>
    </submittedName>
</protein>
<keyword evidence="2" id="KW-1185">Reference proteome</keyword>
<evidence type="ECO:0000313" key="1">
    <source>
        <dbReference type="EMBL" id="KAI8550722.1"/>
    </source>
</evidence>
<sequence>MGSPEMEEPEKEELAGVDPRKVSSLVGEEIWDGLGEKMGREERVITGYGVAKVMESGHPNFKKGDLVWGITGWKEYNLVTTPEEDLFKIDQTDVPLSYYTGILDLW</sequence>
<comment type="caution">
    <text evidence="1">The sequence shown here is derived from an EMBL/GenBank/DDBJ whole genome shotgun (WGS) entry which is preliminary data.</text>
</comment>
<accession>A0ACC0NDM2</accession>
<organism evidence="1 2">
    <name type="scientific">Rhododendron molle</name>
    <name type="common">Chinese azalea</name>
    <name type="synonym">Azalea mollis</name>
    <dbReference type="NCBI Taxonomy" id="49168"/>
    <lineage>
        <taxon>Eukaryota</taxon>
        <taxon>Viridiplantae</taxon>
        <taxon>Streptophyta</taxon>
        <taxon>Embryophyta</taxon>
        <taxon>Tracheophyta</taxon>
        <taxon>Spermatophyta</taxon>
        <taxon>Magnoliopsida</taxon>
        <taxon>eudicotyledons</taxon>
        <taxon>Gunneridae</taxon>
        <taxon>Pentapetalae</taxon>
        <taxon>asterids</taxon>
        <taxon>Ericales</taxon>
        <taxon>Ericaceae</taxon>
        <taxon>Ericoideae</taxon>
        <taxon>Rhodoreae</taxon>
        <taxon>Rhododendron</taxon>
    </lineage>
</organism>
<evidence type="ECO:0000313" key="2">
    <source>
        <dbReference type="Proteomes" id="UP001062846"/>
    </source>
</evidence>
<reference evidence="1" key="1">
    <citation type="submission" date="2022-02" db="EMBL/GenBank/DDBJ databases">
        <title>Plant Genome Project.</title>
        <authorList>
            <person name="Zhang R.-G."/>
        </authorList>
    </citation>
    <scope>NUCLEOTIDE SEQUENCE</scope>
    <source>
        <strain evidence="1">AT1</strain>
    </source>
</reference>